<reference evidence="2" key="1">
    <citation type="journal article" date="2006" name="Appl. Environ. Microbiol.">
        <title>Sequence analysis of the rfb loci, encoding proteins involved in the biosynthesis of the Salmonella enterica O17 and O18 antigens: serogroup-specific identification by PCR.</title>
        <authorList>
            <person name="Fitzgerald C."/>
            <person name="Gheesling L."/>
            <person name="Collins M."/>
            <person name="Fields P.I."/>
        </authorList>
    </citation>
    <scope>NUCLEOTIDE SEQUENCE</scope>
    <source>
        <strain evidence="2">CDC 00-0073</strain>
    </source>
</reference>
<accession>A1DRM8</accession>
<dbReference type="GO" id="GO:0016757">
    <property type="term" value="F:glycosyltransferase activity"/>
    <property type="evidence" value="ECO:0007669"/>
    <property type="project" value="InterPro"/>
</dbReference>
<dbReference type="RefSeq" id="WP_111761431.1">
    <property type="nucleotide sequence ID" value="NZ_CBROYY010000006.1"/>
</dbReference>
<dbReference type="Pfam" id="PF00534">
    <property type="entry name" value="Glycos_transf_1"/>
    <property type="match status" value="1"/>
</dbReference>
<organism evidence="2">
    <name type="scientific">Salmonella enterica</name>
    <name type="common">Salmonella choleraesuis</name>
    <dbReference type="NCBI Taxonomy" id="28901"/>
    <lineage>
        <taxon>Bacteria</taxon>
        <taxon>Pseudomonadati</taxon>
        <taxon>Pseudomonadota</taxon>
        <taxon>Gammaproteobacteria</taxon>
        <taxon>Enterobacterales</taxon>
        <taxon>Enterobacteriaceae</taxon>
        <taxon>Salmonella</taxon>
    </lineage>
</organism>
<feature type="domain" description="Glycosyl transferase family 1" evidence="1">
    <location>
        <begin position="205"/>
        <end position="355"/>
    </location>
</feature>
<dbReference type="EMBL" id="EF032635">
    <property type="protein sequence ID" value="ABL63458.1"/>
    <property type="molecule type" value="Genomic_DNA"/>
</dbReference>
<dbReference type="GO" id="GO:1901135">
    <property type="term" value="P:carbohydrate derivative metabolic process"/>
    <property type="evidence" value="ECO:0007669"/>
    <property type="project" value="UniProtKB-ARBA"/>
</dbReference>
<evidence type="ECO:0000313" key="2">
    <source>
        <dbReference type="EMBL" id="ABL63458.1"/>
    </source>
</evidence>
<dbReference type="Gene3D" id="3.40.50.2000">
    <property type="entry name" value="Glycogen Phosphorylase B"/>
    <property type="match status" value="2"/>
</dbReference>
<protein>
    <submittedName>
        <fullName evidence="2">WfbR</fullName>
    </submittedName>
</protein>
<sequence length="389" mass="44639">MGGKVANRVLYICSDFYPLSTGYSNAFYNFLDILNDYEVDILTTTGSAKLKRESGNLRIYKSATTDKLSSLGYIYNSFSLYKNYKRLARQNNYNLIFIETFDEALFLSLIPAADYSKIIVRIHSTSETEYTYYFPGKKNCLNKFLQQRIIASKVINICSTNSYHNEFMKRKMFAGNIFKICQKNFFTIPNTMELPSLPETVNELNQKIKIVSLGRLNKEGFYQKGIGDLINAIFLLGDNFTNFAECTIIGDGEYFEYCEKIILNFGLETSVKMLRKVEHSELIETLTNSDVVVLPSRFEGMSMFALEALYTKNICLFSDTGGLVDMIPNRQFTYAPQNIEALADVIQKIVKLTPKEIEIEKLRSFNKALEFSQQNIKTKFDKIYKILAS</sequence>
<dbReference type="AlphaFoldDB" id="A1DRM8"/>
<dbReference type="SUPFAM" id="SSF53756">
    <property type="entry name" value="UDP-Glycosyltransferase/glycogen phosphorylase"/>
    <property type="match status" value="1"/>
</dbReference>
<name>A1DRM8_SALER</name>
<dbReference type="CAZy" id="GT4">
    <property type="family name" value="Glycosyltransferase Family 4"/>
</dbReference>
<dbReference type="PANTHER" id="PTHR12526">
    <property type="entry name" value="GLYCOSYLTRANSFERASE"/>
    <property type="match status" value="1"/>
</dbReference>
<dbReference type="InterPro" id="IPR001296">
    <property type="entry name" value="Glyco_trans_1"/>
</dbReference>
<proteinExistence type="predicted"/>
<evidence type="ECO:0000259" key="1">
    <source>
        <dbReference type="Pfam" id="PF00534"/>
    </source>
</evidence>
<dbReference type="CDD" id="cd03801">
    <property type="entry name" value="GT4_PimA-like"/>
    <property type="match status" value="1"/>
</dbReference>
<gene>
    <name evidence="2" type="primary">wfbR</name>
</gene>